<name>A0AAV8Y044_9CUCU</name>
<dbReference type="EMBL" id="JAPWTK010000241">
    <property type="protein sequence ID" value="KAJ8944757.1"/>
    <property type="molecule type" value="Genomic_DNA"/>
</dbReference>
<organism evidence="1 2">
    <name type="scientific">Aromia moschata</name>
    <dbReference type="NCBI Taxonomy" id="1265417"/>
    <lineage>
        <taxon>Eukaryota</taxon>
        <taxon>Metazoa</taxon>
        <taxon>Ecdysozoa</taxon>
        <taxon>Arthropoda</taxon>
        <taxon>Hexapoda</taxon>
        <taxon>Insecta</taxon>
        <taxon>Pterygota</taxon>
        <taxon>Neoptera</taxon>
        <taxon>Endopterygota</taxon>
        <taxon>Coleoptera</taxon>
        <taxon>Polyphaga</taxon>
        <taxon>Cucujiformia</taxon>
        <taxon>Chrysomeloidea</taxon>
        <taxon>Cerambycidae</taxon>
        <taxon>Cerambycinae</taxon>
        <taxon>Callichromatini</taxon>
        <taxon>Aromia</taxon>
    </lineage>
</organism>
<sequence length="79" mass="8927">MLTSPTQKDKEFGIISRLNNDSCTSVPLIQSEVVVVNNQQSTDSISLRYTPTPQISSKFDMYRFSLSDPNIPDQEKNCK</sequence>
<keyword evidence="2" id="KW-1185">Reference proteome</keyword>
<accession>A0AAV8Y044</accession>
<dbReference type="Proteomes" id="UP001162162">
    <property type="component" value="Unassembled WGS sequence"/>
</dbReference>
<comment type="caution">
    <text evidence="1">The sequence shown here is derived from an EMBL/GenBank/DDBJ whole genome shotgun (WGS) entry which is preliminary data.</text>
</comment>
<evidence type="ECO:0000313" key="1">
    <source>
        <dbReference type="EMBL" id="KAJ8944757.1"/>
    </source>
</evidence>
<reference evidence="1" key="1">
    <citation type="journal article" date="2023" name="Insect Mol. Biol.">
        <title>Genome sequencing provides insights into the evolution of gene families encoding plant cell wall-degrading enzymes in longhorned beetles.</title>
        <authorList>
            <person name="Shin N.R."/>
            <person name="Okamura Y."/>
            <person name="Kirsch R."/>
            <person name="Pauchet Y."/>
        </authorList>
    </citation>
    <scope>NUCLEOTIDE SEQUENCE</scope>
    <source>
        <strain evidence="1">AMC_N1</strain>
    </source>
</reference>
<gene>
    <name evidence="1" type="ORF">NQ318_011664</name>
</gene>
<proteinExistence type="predicted"/>
<evidence type="ECO:0000313" key="2">
    <source>
        <dbReference type="Proteomes" id="UP001162162"/>
    </source>
</evidence>
<dbReference type="AlphaFoldDB" id="A0AAV8Y044"/>
<protein>
    <submittedName>
        <fullName evidence="1">Uncharacterized protein</fullName>
    </submittedName>
</protein>